<keyword evidence="2" id="KW-1185">Reference proteome</keyword>
<evidence type="ECO:0000313" key="1">
    <source>
        <dbReference type="EMBL" id="KAF1987985.1"/>
    </source>
</evidence>
<proteinExistence type="predicted"/>
<organism evidence="1 2">
    <name type="scientific">Aulographum hederae CBS 113979</name>
    <dbReference type="NCBI Taxonomy" id="1176131"/>
    <lineage>
        <taxon>Eukaryota</taxon>
        <taxon>Fungi</taxon>
        <taxon>Dikarya</taxon>
        <taxon>Ascomycota</taxon>
        <taxon>Pezizomycotina</taxon>
        <taxon>Dothideomycetes</taxon>
        <taxon>Pleosporomycetidae</taxon>
        <taxon>Aulographales</taxon>
        <taxon>Aulographaceae</taxon>
    </lineage>
</organism>
<evidence type="ECO:0000313" key="2">
    <source>
        <dbReference type="Proteomes" id="UP000800041"/>
    </source>
</evidence>
<sequence>MLDVNWTLPLIVELHTVCATLLSRPPRRSSFTTGTDPLATDGISFNSCWSPAGVPKEGHSLPGAANPPAHRSFLEFMLAGSQSHVSCSLTSSSNALYFLQQACCNTKGRQHCLLGWCRLLQNEGYWCIAVCSAAEKEDSVPSPCSCARVDSTAVGTRCRWVNYL</sequence>
<dbReference type="Proteomes" id="UP000800041">
    <property type="component" value="Unassembled WGS sequence"/>
</dbReference>
<gene>
    <name evidence="1" type="ORF">K402DRAFT_38403</name>
</gene>
<accession>A0A6G1H4A3</accession>
<reference evidence="1" key="1">
    <citation type="journal article" date="2020" name="Stud. Mycol.">
        <title>101 Dothideomycetes genomes: a test case for predicting lifestyles and emergence of pathogens.</title>
        <authorList>
            <person name="Haridas S."/>
            <person name="Albert R."/>
            <person name="Binder M."/>
            <person name="Bloem J."/>
            <person name="Labutti K."/>
            <person name="Salamov A."/>
            <person name="Andreopoulos B."/>
            <person name="Baker S."/>
            <person name="Barry K."/>
            <person name="Bills G."/>
            <person name="Bluhm B."/>
            <person name="Cannon C."/>
            <person name="Castanera R."/>
            <person name="Culley D."/>
            <person name="Daum C."/>
            <person name="Ezra D."/>
            <person name="Gonzalez J."/>
            <person name="Henrissat B."/>
            <person name="Kuo A."/>
            <person name="Liang C."/>
            <person name="Lipzen A."/>
            <person name="Lutzoni F."/>
            <person name="Magnuson J."/>
            <person name="Mondo S."/>
            <person name="Nolan M."/>
            <person name="Ohm R."/>
            <person name="Pangilinan J."/>
            <person name="Park H.-J."/>
            <person name="Ramirez L."/>
            <person name="Alfaro M."/>
            <person name="Sun H."/>
            <person name="Tritt A."/>
            <person name="Yoshinaga Y."/>
            <person name="Zwiers L.-H."/>
            <person name="Turgeon B."/>
            <person name="Goodwin S."/>
            <person name="Spatafora J."/>
            <person name="Crous P."/>
            <person name="Grigoriev I."/>
        </authorList>
    </citation>
    <scope>NUCLEOTIDE SEQUENCE</scope>
    <source>
        <strain evidence="1">CBS 113979</strain>
    </source>
</reference>
<name>A0A6G1H4A3_9PEZI</name>
<dbReference type="AlphaFoldDB" id="A0A6G1H4A3"/>
<dbReference type="EMBL" id="ML977150">
    <property type="protein sequence ID" value="KAF1987985.1"/>
    <property type="molecule type" value="Genomic_DNA"/>
</dbReference>
<protein>
    <submittedName>
        <fullName evidence="1">Uncharacterized protein</fullName>
    </submittedName>
</protein>